<organism evidence="1 2">
    <name type="scientific">Mycolicibacterium mageritense</name>
    <name type="common">Mycobacterium mageritense</name>
    <dbReference type="NCBI Taxonomy" id="53462"/>
    <lineage>
        <taxon>Bacteria</taxon>
        <taxon>Bacillati</taxon>
        <taxon>Actinomycetota</taxon>
        <taxon>Actinomycetes</taxon>
        <taxon>Mycobacteriales</taxon>
        <taxon>Mycobacteriaceae</taxon>
        <taxon>Mycolicibacterium</taxon>
    </lineage>
</organism>
<dbReference type="Proteomes" id="UP000465622">
    <property type="component" value="Chromosome"/>
</dbReference>
<gene>
    <name evidence="1" type="ORF">MMAGJ_29240</name>
</gene>
<reference evidence="1 2" key="1">
    <citation type="journal article" date="2019" name="Emerg. Microbes Infect.">
        <title>Comprehensive subspecies identification of 175 nontuberculous mycobacteria species based on 7547 genomic profiles.</title>
        <authorList>
            <person name="Matsumoto Y."/>
            <person name="Kinjo T."/>
            <person name="Motooka D."/>
            <person name="Nabeya D."/>
            <person name="Jung N."/>
            <person name="Uechi K."/>
            <person name="Horii T."/>
            <person name="Iida T."/>
            <person name="Fujita J."/>
            <person name="Nakamura S."/>
        </authorList>
    </citation>
    <scope>NUCLEOTIDE SEQUENCE [LARGE SCALE GENOMIC DNA]</scope>
    <source>
        <strain evidence="1 2">JCM 12375</strain>
    </source>
</reference>
<protein>
    <submittedName>
        <fullName evidence="1">Uncharacterized protein</fullName>
    </submittedName>
</protein>
<name>A0ABN5Y9J6_MYCME</name>
<accession>A0ABN5Y9J6</accession>
<dbReference type="RefSeq" id="WP_131524650.1">
    <property type="nucleotide sequence ID" value="NZ_AP022567.1"/>
</dbReference>
<evidence type="ECO:0000313" key="2">
    <source>
        <dbReference type="Proteomes" id="UP000465622"/>
    </source>
</evidence>
<proteinExistence type="predicted"/>
<dbReference type="EMBL" id="AP022567">
    <property type="protein sequence ID" value="BBX33642.1"/>
    <property type="molecule type" value="Genomic_DNA"/>
</dbReference>
<keyword evidence="2" id="KW-1185">Reference proteome</keyword>
<evidence type="ECO:0000313" key="1">
    <source>
        <dbReference type="EMBL" id="BBX33642.1"/>
    </source>
</evidence>
<sequence>MNTPLLTPSTPEQWRIYADTWRCWLCQISRTALEVPWDTAHEPHINRHLAFHETTPGDPFDLQYKMWREAPTLARHFVCTTCRAEHSNLNLTCVYCWYFPVGMPPARLAVLDDCTRCDVDFTRERIKERIRAEIKDAKRRDTRVYRVA</sequence>